<dbReference type="GO" id="GO:0008270">
    <property type="term" value="F:zinc ion binding"/>
    <property type="evidence" value="ECO:0007669"/>
    <property type="project" value="UniProtKB-KW"/>
</dbReference>
<dbReference type="EMBL" id="CP036433">
    <property type="protein sequence ID" value="QDU98965.1"/>
    <property type="molecule type" value="Genomic_DNA"/>
</dbReference>
<dbReference type="KEGG" id="lcre:Pla8534_68760"/>
<keyword evidence="3" id="KW-1185">Reference proteome</keyword>
<dbReference type="InterPro" id="IPR011042">
    <property type="entry name" value="6-blade_b-propeller_TolB-like"/>
</dbReference>
<proteinExistence type="predicted"/>
<gene>
    <name evidence="2" type="ORF">Pla8534_68760</name>
</gene>
<accession>A0A518E4B7</accession>
<dbReference type="PANTHER" id="PTHR24104:SF25">
    <property type="entry name" value="PROTEIN LIN-41"/>
    <property type="match status" value="1"/>
</dbReference>
<reference evidence="2 3" key="1">
    <citation type="submission" date="2019-02" db="EMBL/GenBank/DDBJ databases">
        <title>Deep-cultivation of Planctomycetes and their phenomic and genomic characterization uncovers novel biology.</title>
        <authorList>
            <person name="Wiegand S."/>
            <person name="Jogler M."/>
            <person name="Boedeker C."/>
            <person name="Pinto D."/>
            <person name="Vollmers J."/>
            <person name="Rivas-Marin E."/>
            <person name="Kohn T."/>
            <person name="Peeters S.H."/>
            <person name="Heuer A."/>
            <person name="Rast P."/>
            <person name="Oberbeckmann S."/>
            <person name="Bunk B."/>
            <person name="Jeske O."/>
            <person name="Meyerdierks A."/>
            <person name="Storesund J.E."/>
            <person name="Kallscheuer N."/>
            <person name="Luecker S."/>
            <person name="Lage O.M."/>
            <person name="Pohl T."/>
            <person name="Merkel B.J."/>
            <person name="Hornburger P."/>
            <person name="Mueller R.-W."/>
            <person name="Bruemmer F."/>
            <person name="Labrenz M."/>
            <person name="Spormann A.M."/>
            <person name="Op den Camp H."/>
            <person name="Overmann J."/>
            <person name="Amann R."/>
            <person name="Jetten M.S.M."/>
            <person name="Mascher T."/>
            <person name="Medema M.H."/>
            <person name="Devos D.P."/>
            <person name="Kaster A.-K."/>
            <person name="Ovreas L."/>
            <person name="Rohde M."/>
            <person name="Galperin M.Y."/>
            <person name="Jogler C."/>
        </authorList>
    </citation>
    <scope>NUCLEOTIDE SEQUENCE [LARGE SCALE GENOMIC DNA]</scope>
    <source>
        <strain evidence="2 3">Pla85_3_4</strain>
    </source>
</reference>
<organism evidence="2 3">
    <name type="scientific">Lignipirellula cremea</name>
    <dbReference type="NCBI Taxonomy" id="2528010"/>
    <lineage>
        <taxon>Bacteria</taxon>
        <taxon>Pseudomonadati</taxon>
        <taxon>Planctomycetota</taxon>
        <taxon>Planctomycetia</taxon>
        <taxon>Pirellulales</taxon>
        <taxon>Pirellulaceae</taxon>
        <taxon>Lignipirellula</taxon>
    </lineage>
</organism>
<dbReference type="GO" id="GO:0061630">
    <property type="term" value="F:ubiquitin protein ligase activity"/>
    <property type="evidence" value="ECO:0007669"/>
    <property type="project" value="TreeGrafter"/>
</dbReference>
<dbReference type="AlphaFoldDB" id="A0A518E4B7"/>
<dbReference type="GO" id="GO:0043161">
    <property type="term" value="P:proteasome-mediated ubiquitin-dependent protein catabolic process"/>
    <property type="evidence" value="ECO:0007669"/>
    <property type="project" value="TreeGrafter"/>
</dbReference>
<sequence precursor="true">MIKRNLVAVLFVLLLASAMIAAEPVQWVSKPALTWNEQNQQGTVTFELASLTDVEVAIIHPATGEIVRHLAAGVLGPQAPPPLVANSRAQRIVWDGADDYGNPAPLPSDLVVRVRAGMSVALEQIVGGDPYLYYSDEVGDNDHSPWGINGLEAKSDGKVYVWGHSSNLGPPALRQYDVDGNYLQTLFPMPAGKDPSAMQGWGINLRPDGGYSPKFNLLTSPSLTTTFLDARLHMARLLPTAEKDRLQFWRTGLTDGAFDLMTINTDGTIAEDPAEQLLGPLVKHPPFGYGPVAPNKVDIHSLIGPVFVCFAPDGESFFLSGLYAATTVYGNERDVEMDSFWRDGQVWKVDVKTRTAKVFFALDKQEIPTTKRDRAVAYGGSRSYAALHGVAVNAAGNVFVCDRLHQRILVLDPQGAIVRELPVEHPDAIALSKKTGVLYVTTRSGDTRGSGAVRLLRFPDWRKDNAPSEDIEVSPQGYNREQSHSYVVVCDTDQGSNVWVAHSQMPVRIYRDHGAGLQLLKDFYRVEGAQRCVGFDRMQVDPKTEEVYLLDDHDTVWKVSDWKNPQFVKVPLETACIAIDARRRHIFGRTLRDGSSSNSVGRIARFHLEQDYAPANYGNTGTHCVTEQMHYEWCFDGNSDKGVAVAPNGNLAVVGKTQDGLRVFAGNDNQLPWAGLKIADLPNNAGGVRFDLAGNLYVGYVDKRPTIALPGFEEDKYLPAIGRIHKYAPTGTLQSGNLFPQAPAGPTHTYDVLYGAFETQCVTRSPRFGLDGYGRIYYPTNIAQRVSVIDNAGNEILHFGTYGNRDAKGGLPGDQTSSRDIPLAFPNSVDATDNYIYVADMVNLRLLRLQKDFQQEATSE</sequence>
<dbReference type="PANTHER" id="PTHR24104">
    <property type="entry name" value="E3 UBIQUITIN-PROTEIN LIGASE NHLRC1-RELATED"/>
    <property type="match status" value="1"/>
</dbReference>
<dbReference type="RefSeq" id="WP_145058613.1">
    <property type="nucleotide sequence ID" value="NZ_CP036433.1"/>
</dbReference>
<protein>
    <submittedName>
        <fullName evidence="2">SMP-30/Gluconolaconase/LRE-like region</fullName>
    </submittedName>
</protein>
<dbReference type="InterPro" id="IPR050952">
    <property type="entry name" value="TRIM-NHL_E3_ligases"/>
</dbReference>
<evidence type="ECO:0000313" key="2">
    <source>
        <dbReference type="EMBL" id="QDU98965.1"/>
    </source>
</evidence>
<feature type="signal peptide" evidence="1">
    <location>
        <begin position="1"/>
        <end position="21"/>
    </location>
</feature>
<keyword evidence="1" id="KW-0732">Signal</keyword>
<name>A0A518E4B7_9BACT</name>
<evidence type="ECO:0000256" key="1">
    <source>
        <dbReference type="SAM" id="SignalP"/>
    </source>
</evidence>
<dbReference type="OrthoDB" id="9799230at2"/>
<dbReference type="SUPFAM" id="SSF63829">
    <property type="entry name" value="Calcium-dependent phosphotriesterase"/>
    <property type="match status" value="1"/>
</dbReference>
<dbReference type="Proteomes" id="UP000317648">
    <property type="component" value="Chromosome"/>
</dbReference>
<evidence type="ECO:0000313" key="3">
    <source>
        <dbReference type="Proteomes" id="UP000317648"/>
    </source>
</evidence>
<dbReference type="GO" id="GO:0000209">
    <property type="term" value="P:protein polyubiquitination"/>
    <property type="evidence" value="ECO:0007669"/>
    <property type="project" value="TreeGrafter"/>
</dbReference>
<feature type="chain" id="PRO_5021851342" evidence="1">
    <location>
        <begin position="22"/>
        <end position="860"/>
    </location>
</feature>
<dbReference type="Gene3D" id="2.120.10.30">
    <property type="entry name" value="TolB, C-terminal domain"/>
    <property type="match status" value="1"/>
</dbReference>